<dbReference type="GO" id="GO:0140359">
    <property type="term" value="F:ABC-type transporter activity"/>
    <property type="evidence" value="ECO:0007669"/>
    <property type="project" value="InterPro"/>
</dbReference>
<feature type="domain" description="Mop" evidence="11">
    <location>
        <begin position="291"/>
        <end position="355"/>
    </location>
</feature>
<evidence type="ECO:0000256" key="7">
    <source>
        <dbReference type="ARBA" id="ARBA00022967"/>
    </source>
</evidence>
<dbReference type="Pfam" id="PF03459">
    <property type="entry name" value="TOBE"/>
    <property type="match status" value="1"/>
</dbReference>
<dbReference type="InterPro" id="IPR050334">
    <property type="entry name" value="Molybdenum_import_ModC"/>
</dbReference>
<dbReference type="SMART" id="SM00382">
    <property type="entry name" value="AAA"/>
    <property type="match status" value="1"/>
</dbReference>
<keyword evidence="6 12" id="KW-0067">ATP-binding</keyword>
<dbReference type="GO" id="GO:0016887">
    <property type="term" value="F:ATP hydrolysis activity"/>
    <property type="evidence" value="ECO:0007669"/>
    <property type="project" value="InterPro"/>
</dbReference>
<dbReference type="InterPro" id="IPR004606">
    <property type="entry name" value="Mop_domain"/>
</dbReference>
<dbReference type="GO" id="GO:0016020">
    <property type="term" value="C:membrane"/>
    <property type="evidence" value="ECO:0007669"/>
    <property type="project" value="InterPro"/>
</dbReference>
<evidence type="ECO:0000256" key="2">
    <source>
        <dbReference type="ARBA" id="ARBA00022475"/>
    </source>
</evidence>
<keyword evidence="3 9" id="KW-0500">Molybdenum</keyword>
<dbReference type="InterPro" id="IPR003593">
    <property type="entry name" value="AAA+_ATPase"/>
</dbReference>
<accession>A0A520LPH0</accession>
<evidence type="ECO:0000256" key="3">
    <source>
        <dbReference type="ARBA" id="ARBA00022505"/>
    </source>
</evidence>
<keyword evidence="2" id="KW-1003">Cell membrane</keyword>
<dbReference type="InterPro" id="IPR003439">
    <property type="entry name" value="ABC_transporter-like_ATP-bd"/>
</dbReference>
<evidence type="ECO:0000256" key="1">
    <source>
        <dbReference type="ARBA" id="ARBA00022448"/>
    </source>
</evidence>
<proteinExistence type="predicted"/>
<keyword evidence="8" id="KW-0472">Membrane</keyword>
<evidence type="ECO:0000256" key="5">
    <source>
        <dbReference type="ARBA" id="ARBA00022741"/>
    </source>
</evidence>
<dbReference type="PROSITE" id="PS51866">
    <property type="entry name" value="MOP"/>
    <property type="match status" value="1"/>
</dbReference>
<dbReference type="PROSITE" id="PS50893">
    <property type="entry name" value="ABC_TRANSPORTER_2"/>
    <property type="match status" value="1"/>
</dbReference>
<evidence type="ECO:0000259" key="10">
    <source>
        <dbReference type="PROSITE" id="PS50893"/>
    </source>
</evidence>
<evidence type="ECO:0000256" key="4">
    <source>
        <dbReference type="ARBA" id="ARBA00022519"/>
    </source>
</evidence>
<protein>
    <submittedName>
        <fullName evidence="12">Molybdenum ABC transporter ATP-binding protein</fullName>
    </submittedName>
</protein>
<dbReference type="Gene3D" id="3.40.50.300">
    <property type="entry name" value="P-loop containing nucleotide triphosphate hydrolases"/>
    <property type="match status" value="1"/>
</dbReference>
<dbReference type="Proteomes" id="UP000318148">
    <property type="component" value="Unassembled WGS sequence"/>
</dbReference>
<dbReference type="NCBIfam" id="TIGR02142">
    <property type="entry name" value="modC_ABC"/>
    <property type="match status" value="1"/>
</dbReference>
<evidence type="ECO:0000256" key="6">
    <source>
        <dbReference type="ARBA" id="ARBA00022840"/>
    </source>
</evidence>
<dbReference type="Pfam" id="PF00005">
    <property type="entry name" value="ABC_tran"/>
    <property type="match status" value="1"/>
</dbReference>
<dbReference type="GO" id="GO:0005524">
    <property type="term" value="F:ATP binding"/>
    <property type="evidence" value="ECO:0007669"/>
    <property type="project" value="UniProtKB-KW"/>
</dbReference>
<dbReference type="SUPFAM" id="SSF50331">
    <property type="entry name" value="MOP-like"/>
    <property type="match status" value="1"/>
</dbReference>
<evidence type="ECO:0000313" key="13">
    <source>
        <dbReference type="Proteomes" id="UP000318148"/>
    </source>
</evidence>
<organism evidence="12 13">
    <name type="scientific">SAR92 clade bacterium</name>
    <dbReference type="NCBI Taxonomy" id="2315479"/>
    <lineage>
        <taxon>Bacteria</taxon>
        <taxon>Pseudomonadati</taxon>
        <taxon>Pseudomonadota</taxon>
        <taxon>Gammaproteobacteria</taxon>
        <taxon>Cellvibrionales</taxon>
        <taxon>Porticoccaceae</taxon>
        <taxon>SAR92 clade</taxon>
    </lineage>
</organism>
<evidence type="ECO:0000259" key="11">
    <source>
        <dbReference type="PROSITE" id="PS51866"/>
    </source>
</evidence>
<dbReference type="InterPro" id="IPR027417">
    <property type="entry name" value="P-loop_NTPase"/>
</dbReference>
<feature type="domain" description="ABC transporter" evidence="10">
    <location>
        <begin position="1"/>
        <end position="232"/>
    </location>
</feature>
<dbReference type="InterPro" id="IPR005116">
    <property type="entry name" value="Transp-assoc_OB_typ1"/>
</dbReference>
<dbReference type="AlphaFoldDB" id="A0A520LPH0"/>
<sequence>MNLSIKLNIKKGTFSLHADLDFPLENITSCFGPSGSGKTTFLRHLAGLEVSDSATIKLGDKIFQNCDFFIATHKRDIGYVAQDPFLFNHLNVEQNINFGIPKSSKKLEPELVQLTKENLGISKLLPKKPSNLSGGERQRVALMRAIVSTPKILLLDEPLSGVGAEQKQQIIPFVKNICSSQKIPILYVTHSIHEILNYSDQIISFQDGSAKFSKDIEKTLSGLKVPHFDSNAEGTFLNTSVVSVDSKFQMIKVKSAIGNLSIIGSDKKVGEKIRLRVLADDISISLSKPSDTSIMNTFDGLIQSMVEDSSGMTTLNLNIKNDIIKARITTKSVNTLKLKINDKVFANIKTVAIIS</sequence>
<keyword evidence="4" id="KW-0997">Cell inner membrane</keyword>
<keyword evidence="7" id="KW-1278">Translocase</keyword>
<dbReference type="SUPFAM" id="SSF52540">
    <property type="entry name" value="P-loop containing nucleoside triphosphate hydrolases"/>
    <property type="match status" value="1"/>
</dbReference>
<gene>
    <name evidence="12" type="primary">modC</name>
    <name evidence="12" type="ORF">EVB02_00035</name>
</gene>
<reference evidence="12 13" key="1">
    <citation type="submission" date="2019-02" db="EMBL/GenBank/DDBJ databases">
        <title>Prokaryotic population dynamics and viral predation in marine succession experiment using metagenomics: the confinement effect.</title>
        <authorList>
            <person name="Haro-Moreno J.M."/>
            <person name="Rodriguez-Valera F."/>
            <person name="Lopez-Perez M."/>
        </authorList>
    </citation>
    <scope>NUCLEOTIDE SEQUENCE [LARGE SCALE GENOMIC DNA]</scope>
    <source>
        <strain evidence="12">MED-G169</strain>
    </source>
</reference>
<evidence type="ECO:0000256" key="9">
    <source>
        <dbReference type="PROSITE-ProRule" id="PRU01213"/>
    </source>
</evidence>
<comment type="caution">
    <text evidence="12">The sequence shown here is derived from an EMBL/GenBank/DDBJ whole genome shotgun (WGS) entry which is preliminary data.</text>
</comment>
<dbReference type="Gene3D" id="2.40.50.100">
    <property type="match status" value="1"/>
</dbReference>
<dbReference type="PANTHER" id="PTHR43514">
    <property type="entry name" value="ABC TRANSPORTER I FAMILY MEMBER 10"/>
    <property type="match status" value="1"/>
</dbReference>
<evidence type="ECO:0000313" key="12">
    <source>
        <dbReference type="EMBL" id="RZO08875.1"/>
    </source>
</evidence>
<dbReference type="InterPro" id="IPR011868">
    <property type="entry name" value="ModC_ABC_ATP-bd"/>
</dbReference>
<dbReference type="EMBL" id="SHBO01000001">
    <property type="protein sequence ID" value="RZO08875.1"/>
    <property type="molecule type" value="Genomic_DNA"/>
</dbReference>
<dbReference type="InterPro" id="IPR008995">
    <property type="entry name" value="Mo/tungstate-bd_C_term_dom"/>
</dbReference>
<keyword evidence="5" id="KW-0547">Nucleotide-binding</keyword>
<dbReference type="GO" id="GO:0015098">
    <property type="term" value="F:molybdate ion transmembrane transporter activity"/>
    <property type="evidence" value="ECO:0007669"/>
    <property type="project" value="InterPro"/>
</dbReference>
<keyword evidence="1" id="KW-0813">Transport</keyword>
<dbReference type="PANTHER" id="PTHR43514:SF4">
    <property type="entry name" value="ABC TRANSPORTER I FAMILY MEMBER 10"/>
    <property type="match status" value="1"/>
</dbReference>
<evidence type="ECO:0000256" key="8">
    <source>
        <dbReference type="ARBA" id="ARBA00023136"/>
    </source>
</evidence>
<name>A0A520LPH0_9GAMM</name>